<dbReference type="OrthoDB" id="1223552at2"/>
<evidence type="ECO:0000313" key="2">
    <source>
        <dbReference type="Proteomes" id="UP000183658"/>
    </source>
</evidence>
<dbReference type="Gene3D" id="3.90.930.1">
    <property type="match status" value="1"/>
</dbReference>
<dbReference type="SUPFAM" id="SSF82185">
    <property type="entry name" value="Histone H3 K4-specific methyltransferase SET7/9 N-terminal domain"/>
    <property type="match status" value="1"/>
</dbReference>
<protein>
    <recommendedName>
        <fullName evidence="3">MORN repeat variant</fullName>
    </recommendedName>
</protein>
<name>A0A1H9QMZ5_FLAFI</name>
<gene>
    <name evidence="1" type="ORF">SAMN05444355_11728</name>
</gene>
<sequence>MIKSVFIIILLYFLPASGQKIYFKNYYENGNMKSEGWLYENQKVDYWFYYYENGTKKEEGHFEDNKKIKWWIFYDIKESIQKKTEFKNNVQEGLCIIYKNGSIIKAEQYTNGVKSKEWNSLLKYKRDNP</sequence>
<evidence type="ECO:0000313" key="1">
    <source>
        <dbReference type="EMBL" id="SER61832.1"/>
    </source>
</evidence>
<evidence type="ECO:0008006" key="3">
    <source>
        <dbReference type="Google" id="ProtNLM"/>
    </source>
</evidence>
<reference evidence="2" key="1">
    <citation type="submission" date="2016-10" db="EMBL/GenBank/DDBJ databases">
        <authorList>
            <person name="Varghese N."/>
            <person name="Submissions S."/>
        </authorList>
    </citation>
    <scope>NUCLEOTIDE SEQUENCE [LARGE SCALE GENOMIC DNA]</scope>
    <source>
        <strain evidence="2">DSM 15719</strain>
    </source>
</reference>
<dbReference type="Proteomes" id="UP000183658">
    <property type="component" value="Unassembled WGS sequence"/>
</dbReference>
<accession>A0A1H9QMZ5</accession>
<dbReference type="AlphaFoldDB" id="A0A1H9QMZ5"/>
<organism evidence="1 2">
    <name type="scientific">Flavobacterium frigoris</name>
    <dbReference type="NCBI Taxonomy" id="229204"/>
    <lineage>
        <taxon>Bacteria</taxon>
        <taxon>Pseudomonadati</taxon>
        <taxon>Bacteroidota</taxon>
        <taxon>Flavobacteriia</taxon>
        <taxon>Flavobacteriales</taxon>
        <taxon>Flavobacteriaceae</taxon>
        <taxon>Flavobacterium</taxon>
    </lineage>
</organism>
<keyword evidence="2" id="KW-1185">Reference proteome</keyword>
<dbReference type="RefSeq" id="WP_074724453.1">
    <property type="nucleotide sequence ID" value="NZ_CBCRVS010000022.1"/>
</dbReference>
<dbReference type="EMBL" id="FOFZ01000017">
    <property type="protein sequence ID" value="SER61832.1"/>
    <property type="molecule type" value="Genomic_DNA"/>
</dbReference>
<proteinExistence type="predicted"/>